<evidence type="ECO:0000259" key="15">
    <source>
        <dbReference type="PROSITE" id="PS51462"/>
    </source>
</evidence>
<dbReference type="GO" id="GO:0006753">
    <property type="term" value="P:nucleoside phosphate metabolic process"/>
    <property type="evidence" value="ECO:0007669"/>
    <property type="project" value="TreeGrafter"/>
</dbReference>
<evidence type="ECO:0000256" key="3">
    <source>
        <dbReference type="ARBA" id="ARBA00012453"/>
    </source>
</evidence>
<dbReference type="STRING" id="315423.SAMN04488020_11140"/>
<dbReference type="EMBL" id="FWFV01000010">
    <property type="protein sequence ID" value="SLN62551.1"/>
    <property type="molecule type" value="Genomic_DNA"/>
</dbReference>
<dbReference type="OrthoDB" id="5292471at2"/>
<dbReference type="GO" id="GO:0019144">
    <property type="term" value="F:ADP-sugar diphosphatase activity"/>
    <property type="evidence" value="ECO:0007669"/>
    <property type="project" value="TreeGrafter"/>
</dbReference>
<dbReference type="InterPro" id="IPR015797">
    <property type="entry name" value="NUDIX_hydrolase-like_dom_sf"/>
</dbReference>
<dbReference type="PANTHER" id="PTHR11839">
    <property type="entry name" value="UDP/ADP-SUGAR PYROPHOSPHATASE"/>
    <property type="match status" value="1"/>
</dbReference>
<protein>
    <recommendedName>
        <fullName evidence="4">ADP-ribose pyrophosphatase</fullName>
        <ecNumber evidence="3">3.6.1.13</ecNumber>
    </recommendedName>
    <alternativeName>
        <fullName evidence="9">ADP-ribose diphosphatase</fullName>
    </alternativeName>
    <alternativeName>
        <fullName evidence="11">ADP-ribose phosphohydrolase</fullName>
    </alternativeName>
    <alternativeName>
        <fullName evidence="10">Adenosine diphosphoribose pyrophosphatase</fullName>
    </alternativeName>
</protein>
<name>A0A1Y5TEX1_9RHOB</name>
<dbReference type="GO" id="GO:0047631">
    <property type="term" value="F:ADP-ribose diphosphatase activity"/>
    <property type="evidence" value="ECO:0007669"/>
    <property type="project" value="UniProtKB-EC"/>
</dbReference>
<evidence type="ECO:0000256" key="6">
    <source>
        <dbReference type="ARBA" id="ARBA00022801"/>
    </source>
</evidence>
<dbReference type="InterPro" id="IPR013024">
    <property type="entry name" value="GGCT-like"/>
</dbReference>
<dbReference type="SUPFAM" id="SSF55811">
    <property type="entry name" value="Nudix"/>
    <property type="match status" value="1"/>
</dbReference>
<dbReference type="EC" id="3.6.1.13" evidence="3"/>
<comment type="cofactor">
    <cofactor evidence="1 13">
        <name>Mg(2+)</name>
        <dbReference type="ChEBI" id="CHEBI:18420"/>
    </cofactor>
</comment>
<evidence type="ECO:0000256" key="8">
    <source>
        <dbReference type="ARBA" id="ARBA00025164"/>
    </source>
</evidence>
<evidence type="ECO:0000256" key="2">
    <source>
        <dbReference type="ARBA" id="ARBA00007482"/>
    </source>
</evidence>
<dbReference type="PANTHER" id="PTHR11839:SF5">
    <property type="entry name" value="ADP-RIBOSE PYROPHOSPHATASE"/>
    <property type="match status" value="1"/>
</dbReference>
<keyword evidence="7 13" id="KW-0460">Magnesium</keyword>
<evidence type="ECO:0000313" key="16">
    <source>
        <dbReference type="EMBL" id="SLN62551.1"/>
    </source>
</evidence>
<evidence type="ECO:0000256" key="1">
    <source>
        <dbReference type="ARBA" id="ARBA00001946"/>
    </source>
</evidence>
<evidence type="ECO:0000256" key="14">
    <source>
        <dbReference type="PIRSR" id="PIRSR604385-3"/>
    </source>
</evidence>
<feature type="binding site" evidence="13">
    <location>
        <position position="278"/>
    </location>
    <ligand>
        <name>Mg(2+)</name>
        <dbReference type="ChEBI" id="CHEBI:18420"/>
        <label>1</label>
    </ligand>
</feature>
<comment type="function">
    <text evidence="8">Acts on ADP-mannose and ADP-glucose as well as ADP-ribose. Prevents glycogen biosynthesis. The reaction catalyzed by this enzyme is a limiting step of the gluconeogenic process.</text>
</comment>
<dbReference type="Proteomes" id="UP000193870">
    <property type="component" value="Unassembled WGS sequence"/>
</dbReference>
<gene>
    <name evidence="16" type="primary">nudF</name>
    <name evidence="16" type="ORF">PAM7066_03115</name>
</gene>
<sequence length="372" mass="40917">MTRIFLFGTLLDPDLRRIVLGAEIEATPAHLPGWRVERSAQGDWPILVRSDGDAAQGLLIQPPSEHAARMDFYENGFDFQTAEAEVETDAGRVTARVYRAPGGAGSGTEWSLADWQAAHGPMTRLAATEVLGLHGRIDAEALRFRMGTLRARASSTIRAGREVAPTMLRADIHRDRVEVIDQQVPYHHFFAVAETQLRHPTFAGGMSAPMERAAFWMSDAVTVIPFDPVRRRVLLVEQFRYGAYLRGDPYPWILEPIAGRIDPGETPETAARREALEEARVELAAMHRIAGYYSGPGATSEFIDSYVGIADLPDGSETVAGVEGEHEDIRSHVLTLDAALDLIDTGEAQTGPLLLSLLWVDRALRRGTFDPA</sequence>
<dbReference type="InterPro" id="IPR020084">
    <property type="entry name" value="NUDIX_hydrolase_CS"/>
</dbReference>
<dbReference type="SUPFAM" id="SSF110857">
    <property type="entry name" value="Gamma-glutamyl cyclotransferase-like"/>
    <property type="match status" value="1"/>
</dbReference>
<dbReference type="AlphaFoldDB" id="A0A1Y5TEX1"/>
<keyword evidence="17" id="KW-1185">Reference proteome</keyword>
<dbReference type="GO" id="GO:0019693">
    <property type="term" value="P:ribose phosphate metabolic process"/>
    <property type="evidence" value="ECO:0007669"/>
    <property type="project" value="TreeGrafter"/>
</dbReference>
<dbReference type="RefSeq" id="WP_085855096.1">
    <property type="nucleotide sequence ID" value="NZ_FOPF01000011.1"/>
</dbReference>
<dbReference type="GO" id="GO:0005829">
    <property type="term" value="C:cytosol"/>
    <property type="evidence" value="ECO:0007669"/>
    <property type="project" value="TreeGrafter"/>
</dbReference>
<evidence type="ECO:0000313" key="17">
    <source>
        <dbReference type="Proteomes" id="UP000193870"/>
    </source>
</evidence>
<keyword evidence="5 13" id="KW-0479">Metal-binding</keyword>
<evidence type="ECO:0000256" key="12">
    <source>
        <dbReference type="ARBA" id="ARBA00049546"/>
    </source>
</evidence>
<feature type="short sequence motif" description="Nudix box" evidence="14">
    <location>
        <begin position="259"/>
        <end position="281"/>
    </location>
</feature>
<comment type="similarity">
    <text evidence="2">Belongs to the Nudix hydrolase family. NudF subfamily.</text>
</comment>
<evidence type="ECO:0000256" key="10">
    <source>
        <dbReference type="ARBA" id="ARBA00030308"/>
    </source>
</evidence>
<dbReference type="Gene3D" id="3.10.490.10">
    <property type="entry name" value="Gamma-glutamyl cyclotransferase-like"/>
    <property type="match status" value="1"/>
</dbReference>
<reference evidence="16 17" key="1">
    <citation type="submission" date="2017-03" db="EMBL/GenBank/DDBJ databases">
        <authorList>
            <person name="Afonso C.L."/>
            <person name="Miller P.J."/>
            <person name="Scott M.A."/>
            <person name="Spackman E."/>
            <person name="Goraichik I."/>
            <person name="Dimitrov K.M."/>
            <person name="Suarez D.L."/>
            <person name="Swayne D.E."/>
        </authorList>
    </citation>
    <scope>NUCLEOTIDE SEQUENCE [LARGE SCALE GENOMIC DNA]</scope>
    <source>
        <strain evidence="16 17">CECT 7066</strain>
    </source>
</reference>
<dbReference type="Pfam" id="PF00293">
    <property type="entry name" value="NUDIX"/>
    <property type="match status" value="1"/>
</dbReference>
<evidence type="ECO:0000256" key="13">
    <source>
        <dbReference type="PIRSR" id="PIRSR604385-2"/>
    </source>
</evidence>
<dbReference type="InterPro" id="IPR009288">
    <property type="entry name" value="AIG2-like_dom"/>
</dbReference>
<feature type="binding site" evidence="13">
    <location>
        <position position="258"/>
    </location>
    <ligand>
        <name>Mg(2+)</name>
        <dbReference type="ChEBI" id="CHEBI:18420"/>
        <label>1</label>
    </ligand>
</feature>
<dbReference type="InterPro" id="IPR036568">
    <property type="entry name" value="GGCT-like_sf"/>
</dbReference>
<evidence type="ECO:0000256" key="11">
    <source>
        <dbReference type="ARBA" id="ARBA00033056"/>
    </source>
</evidence>
<comment type="catalytic activity">
    <reaction evidence="12">
        <text>ADP-D-ribose + H2O = D-ribose 5-phosphate + AMP + 2 H(+)</text>
        <dbReference type="Rhea" id="RHEA:10412"/>
        <dbReference type="ChEBI" id="CHEBI:15377"/>
        <dbReference type="ChEBI" id="CHEBI:15378"/>
        <dbReference type="ChEBI" id="CHEBI:57967"/>
        <dbReference type="ChEBI" id="CHEBI:78346"/>
        <dbReference type="ChEBI" id="CHEBI:456215"/>
        <dbReference type="EC" id="3.6.1.13"/>
    </reaction>
</comment>
<dbReference type="InterPro" id="IPR000086">
    <property type="entry name" value="NUDIX_hydrolase_dom"/>
</dbReference>
<evidence type="ECO:0000256" key="9">
    <source>
        <dbReference type="ARBA" id="ARBA00030162"/>
    </source>
</evidence>
<evidence type="ECO:0000256" key="5">
    <source>
        <dbReference type="ARBA" id="ARBA00022723"/>
    </source>
</evidence>
<keyword evidence="6 16" id="KW-0378">Hydrolase</keyword>
<proteinExistence type="inferred from homology"/>
<dbReference type="PROSITE" id="PS00893">
    <property type="entry name" value="NUDIX_BOX"/>
    <property type="match status" value="1"/>
</dbReference>
<dbReference type="NCBIfam" id="TIGR00052">
    <property type="entry name" value="nudix-type nucleoside diphosphatase, YffH/AdpP family"/>
    <property type="match status" value="1"/>
</dbReference>
<feature type="domain" description="Nudix hydrolase" evidence="15">
    <location>
        <begin position="216"/>
        <end position="356"/>
    </location>
</feature>
<dbReference type="CDD" id="cd24155">
    <property type="entry name" value="NUDIX_ADPRase"/>
    <property type="match status" value="1"/>
</dbReference>
<dbReference type="PROSITE" id="PS51462">
    <property type="entry name" value="NUDIX"/>
    <property type="match status" value="1"/>
</dbReference>
<dbReference type="CDD" id="cd06661">
    <property type="entry name" value="GGCT_like"/>
    <property type="match status" value="1"/>
</dbReference>
<dbReference type="Pfam" id="PF06094">
    <property type="entry name" value="GGACT"/>
    <property type="match status" value="1"/>
</dbReference>
<organism evidence="16 17">
    <name type="scientific">Palleronia marisminoris</name>
    <dbReference type="NCBI Taxonomy" id="315423"/>
    <lineage>
        <taxon>Bacteria</taxon>
        <taxon>Pseudomonadati</taxon>
        <taxon>Pseudomonadota</taxon>
        <taxon>Alphaproteobacteria</taxon>
        <taxon>Rhodobacterales</taxon>
        <taxon>Roseobacteraceae</taxon>
        <taxon>Palleronia</taxon>
    </lineage>
</organism>
<dbReference type="InterPro" id="IPR004385">
    <property type="entry name" value="NDP_pyrophosphatase"/>
</dbReference>
<dbReference type="GO" id="GO:0046872">
    <property type="term" value="F:metal ion binding"/>
    <property type="evidence" value="ECO:0007669"/>
    <property type="project" value="UniProtKB-KW"/>
</dbReference>
<feature type="binding site" evidence="13">
    <location>
        <position position="274"/>
    </location>
    <ligand>
        <name>Mg(2+)</name>
        <dbReference type="ChEBI" id="CHEBI:18420"/>
        <label>1</label>
    </ligand>
</feature>
<evidence type="ECO:0000256" key="4">
    <source>
        <dbReference type="ARBA" id="ARBA00013297"/>
    </source>
</evidence>
<dbReference type="Gene3D" id="3.90.79.10">
    <property type="entry name" value="Nucleoside Triphosphate Pyrophosphohydrolase"/>
    <property type="match status" value="1"/>
</dbReference>
<evidence type="ECO:0000256" key="7">
    <source>
        <dbReference type="ARBA" id="ARBA00022842"/>
    </source>
</evidence>
<feature type="binding site" evidence="13">
    <location>
        <position position="327"/>
    </location>
    <ligand>
        <name>Mg(2+)</name>
        <dbReference type="ChEBI" id="CHEBI:18420"/>
        <label>1</label>
    </ligand>
</feature>
<accession>A0A1Y5TEX1</accession>